<keyword evidence="2" id="KW-1185">Reference proteome</keyword>
<proteinExistence type="predicted"/>
<protein>
    <submittedName>
        <fullName evidence="1">Uncharacterized protein</fullName>
    </submittedName>
</protein>
<dbReference type="EMBL" id="AZAC01000045">
    <property type="protein sequence ID" value="KIX11738.1"/>
    <property type="molecule type" value="Genomic_DNA"/>
</dbReference>
<dbReference type="STRING" id="1429043.X474_22965"/>
<comment type="caution">
    <text evidence="1">The sequence shown here is derived from an EMBL/GenBank/DDBJ whole genome shotgun (WGS) entry which is preliminary data.</text>
</comment>
<organism evidence="1 2">
    <name type="scientific">Dethiosulfatarculus sandiegensis</name>
    <dbReference type="NCBI Taxonomy" id="1429043"/>
    <lineage>
        <taxon>Bacteria</taxon>
        <taxon>Pseudomonadati</taxon>
        <taxon>Thermodesulfobacteriota</taxon>
        <taxon>Desulfarculia</taxon>
        <taxon>Desulfarculales</taxon>
        <taxon>Desulfarculaceae</taxon>
        <taxon>Dethiosulfatarculus</taxon>
    </lineage>
</organism>
<reference evidence="1 2" key="1">
    <citation type="submission" date="2013-11" db="EMBL/GenBank/DDBJ databases">
        <title>Metagenomic analysis of a methanogenic consortium involved in long chain n-alkane degradation.</title>
        <authorList>
            <person name="Davidova I.A."/>
            <person name="Callaghan A.V."/>
            <person name="Wawrik B."/>
            <person name="Pruitt S."/>
            <person name="Marks C."/>
            <person name="Duncan K.E."/>
            <person name="Suflita J.M."/>
        </authorList>
    </citation>
    <scope>NUCLEOTIDE SEQUENCE [LARGE SCALE GENOMIC DNA]</scope>
    <source>
        <strain evidence="1 2">SPR</strain>
    </source>
</reference>
<dbReference type="GO" id="GO:0006310">
    <property type="term" value="P:DNA recombination"/>
    <property type="evidence" value="ECO:0007669"/>
    <property type="project" value="InterPro"/>
</dbReference>
<evidence type="ECO:0000313" key="1">
    <source>
        <dbReference type="EMBL" id="KIX11738.1"/>
    </source>
</evidence>
<dbReference type="RefSeq" id="WP_044351671.1">
    <property type="nucleotide sequence ID" value="NZ_AZAC01000045.1"/>
</dbReference>
<dbReference type="OrthoDB" id="9793997at2"/>
<dbReference type="Proteomes" id="UP000032233">
    <property type="component" value="Unassembled WGS sequence"/>
</dbReference>
<gene>
    <name evidence="1" type="ORF">X474_22965</name>
</gene>
<dbReference type="Pfam" id="PF04381">
    <property type="entry name" value="RdgC"/>
    <property type="match status" value="1"/>
</dbReference>
<evidence type="ECO:0000313" key="2">
    <source>
        <dbReference type="Proteomes" id="UP000032233"/>
    </source>
</evidence>
<dbReference type="AlphaFoldDB" id="A0A0D2HM96"/>
<dbReference type="InterPro" id="IPR007476">
    <property type="entry name" value="RdgC"/>
</dbReference>
<accession>A0A0D2HM96</accession>
<sequence length="205" mass="23484">MGIYKGNATLSRYRVRGELPPGFADFADERINRFVFRSIDNTTDELGVGWVSSLDYLDTNFANAGYMLDPYIVLGLRIDKRAVSGALLKKYHRLEMKKAAAMREDHKLSRADREDLKEKARLDLLRRIPPATQAVDVCWDTAKAEVWLGASSKKAREIFEDLFHRTFDLKLEPVLPWFTAQRLIKGEDRFSLEKAAPLNLYISGE</sequence>
<dbReference type="InParanoid" id="A0A0D2HM96"/>
<name>A0A0D2HM96_9BACT</name>